<gene>
    <name evidence="1" type="ORF">F2Q70_00036935</name>
</gene>
<organism evidence="1">
    <name type="scientific">Brassica cretica</name>
    <name type="common">Mustard</name>
    <dbReference type="NCBI Taxonomy" id="69181"/>
    <lineage>
        <taxon>Eukaryota</taxon>
        <taxon>Viridiplantae</taxon>
        <taxon>Streptophyta</taxon>
        <taxon>Embryophyta</taxon>
        <taxon>Tracheophyta</taxon>
        <taxon>Spermatophyta</taxon>
        <taxon>Magnoliopsida</taxon>
        <taxon>eudicotyledons</taxon>
        <taxon>Gunneridae</taxon>
        <taxon>Pentapetalae</taxon>
        <taxon>rosids</taxon>
        <taxon>malvids</taxon>
        <taxon>Brassicales</taxon>
        <taxon>Brassicaceae</taxon>
        <taxon>Brassiceae</taxon>
        <taxon>Brassica</taxon>
    </lineage>
</organism>
<accession>A0A8S9JSR4</accession>
<protein>
    <submittedName>
        <fullName evidence="1">Uncharacterized protein</fullName>
    </submittedName>
</protein>
<name>A0A8S9JSR4_BRACR</name>
<sequence length="91" mass="10662">MLFEEEEEEEDETLEDTLFAVREVSIYKIMWRTSSVNGFSPIRSGPTDSVSYREMNKTRSGSRIQTPVIYSRLFSWILQEGELRRAVFGFV</sequence>
<dbReference type="AlphaFoldDB" id="A0A8S9JSR4"/>
<reference evidence="1" key="1">
    <citation type="submission" date="2019-12" db="EMBL/GenBank/DDBJ databases">
        <title>Genome sequencing and annotation of Brassica cretica.</title>
        <authorList>
            <person name="Studholme D.J."/>
            <person name="Sarris P.F."/>
        </authorList>
    </citation>
    <scope>NUCLEOTIDE SEQUENCE</scope>
    <source>
        <strain evidence="1">PFS-102/07</strain>
        <tissue evidence="1">Leaf</tissue>
    </source>
</reference>
<evidence type="ECO:0000313" key="1">
    <source>
        <dbReference type="EMBL" id="KAF2584507.1"/>
    </source>
</evidence>
<comment type="caution">
    <text evidence="1">The sequence shown here is derived from an EMBL/GenBank/DDBJ whole genome shotgun (WGS) entry which is preliminary data.</text>
</comment>
<dbReference type="EMBL" id="QGKY02000246">
    <property type="protein sequence ID" value="KAF2584507.1"/>
    <property type="molecule type" value="Genomic_DNA"/>
</dbReference>
<proteinExistence type="predicted"/>